<dbReference type="Proteomes" id="UP001168098">
    <property type="component" value="Unassembled WGS sequence"/>
</dbReference>
<reference evidence="1 2" key="1">
    <citation type="journal article" date="2023" name="BMC Biotechnol.">
        <title>Vitis rotundifolia cv Carlos genome sequencing.</title>
        <authorList>
            <person name="Huff M."/>
            <person name="Hulse-Kemp A."/>
            <person name="Scheffler B."/>
            <person name="Youngblood R."/>
            <person name="Simpson S."/>
            <person name="Babiker E."/>
            <person name="Staton M."/>
        </authorList>
    </citation>
    <scope>NUCLEOTIDE SEQUENCE [LARGE SCALE GENOMIC DNA]</scope>
    <source>
        <tissue evidence="1">Leaf</tissue>
    </source>
</reference>
<dbReference type="EMBL" id="JARBHA010000017">
    <property type="protein sequence ID" value="KAJ9678128.1"/>
    <property type="molecule type" value="Genomic_DNA"/>
</dbReference>
<gene>
    <name evidence="1" type="ORF">PVL29_022889</name>
</gene>
<organism evidence="1 2">
    <name type="scientific">Vitis rotundifolia</name>
    <name type="common">Muscadine grape</name>
    <dbReference type="NCBI Taxonomy" id="103349"/>
    <lineage>
        <taxon>Eukaryota</taxon>
        <taxon>Viridiplantae</taxon>
        <taxon>Streptophyta</taxon>
        <taxon>Embryophyta</taxon>
        <taxon>Tracheophyta</taxon>
        <taxon>Spermatophyta</taxon>
        <taxon>Magnoliopsida</taxon>
        <taxon>eudicotyledons</taxon>
        <taxon>Gunneridae</taxon>
        <taxon>Pentapetalae</taxon>
        <taxon>rosids</taxon>
        <taxon>Vitales</taxon>
        <taxon>Vitaceae</taxon>
        <taxon>Viteae</taxon>
        <taxon>Vitis</taxon>
    </lineage>
</organism>
<dbReference type="AlphaFoldDB" id="A0AA39DAR0"/>
<comment type="caution">
    <text evidence="1">The sequence shown here is derived from an EMBL/GenBank/DDBJ whole genome shotgun (WGS) entry which is preliminary data.</text>
</comment>
<accession>A0AA39DAR0</accession>
<dbReference type="PANTHER" id="PTHR37610:SF75">
    <property type="entry name" value="RETROTRANSPOSON COPIA-LIKE N-TERMINAL DOMAIN-CONTAINING PROTEIN"/>
    <property type="match status" value="1"/>
</dbReference>
<dbReference type="PANTHER" id="PTHR37610">
    <property type="entry name" value="CCHC-TYPE DOMAIN-CONTAINING PROTEIN"/>
    <property type="match status" value="1"/>
</dbReference>
<keyword evidence="2" id="KW-1185">Reference proteome</keyword>
<evidence type="ECO:0000313" key="2">
    <source>
        <dbReference type="Proteomes" id="UP001168098"/>
    </source>
</evidence>
<proteinExistence type="predicted"/>
<name>A0AA39DAR0_VITRO</name>
<sequence length="116" mass="13199">MTFPSGDNNSLQIMAHRLNGKNNLQWSQSAKIVICGRGKFEYFTSEAKAPAATDPAYKIWFVENSIAHAWLINSMEPRISLQYISFSRQPRMYGILPNECTLILATCHRCLKFGQN</sequence>
<evidence type="ECO:0000313" key="1">
    <source>
        <dbReference type="EMBL" id="KAJ9678128.1"/>
    </source>
</evidence>
<evidence type="ECO:0008006" key="3">
    <source>
        <dbReference type="Google" id="ProtNLM"/>
    </source>
</evidence>
<protein>
    <recommendedName>
        <fullName evidence="3">Retrotransposon Copia-like N-terminal domain-containing protein</fullName>
    </recommendedName>
</protein>